<dbReference type="Proteomes" id="UP000033188">
    <property type="component" value="Chromosome 1"/>
</dbReference>
<keyword evidence="2" id="KW-1185">Reference proteome</keyword>
<proteinExistence type="predicted"/>
<evidence type="ECO:0000313" key="2">
    <source>
        <dbReference type="Proteomes" id="UP000033188"/>
    </source>
</evidence>
<dbReference type="VEuPathDB" id="PiroplasmaDB:BBBOND_0101280"/>
<dbReference type="RefSeq" id="XP_012765985.1">
    <property type="nucleotide sequence ID" value="XM_012910531.1"/>
</dbReference>
<accession>A0A061D4E5</accession>
<sequence length="69" mass="7848">MVLPRIDVKFAFLSSVSPACHHMWYGAKRQVEWAIAVMANRIDNGTAWNLHKYWREAVAPQNPKPALGT</sequence>
<evidence type="ECO:0000313" key="1">
    <source>
        <dbReference type="EMBL" id="CDR93799.1"/>
    </source>
</evidence>
<dbReference type="EMBL" id="LK391707">
    <property type="protein sequence ID" value="CDR93799.1"/>
    <property type="molecule type" value="Genomic_DNA"/>
</dbReference>
<dbReference type="GeneID" id="24562340"/>
<gene>
    <name evidence="1" type="ORF">BBBOND_0101280</name>
</gene>
<name>A0A061D4E5_BABBI</name>
<reference evidence="2" key="1">
    <citation type="journal article" date="2014" name="Nucleic Acids Res.">
        <title>The evolutionary dynamics of variant antigen genes in Babesia reveal a history of genomic innovation underlying host-parasite interaction.</title>
        <authorList>
            <person name="Jackson A.P."/>
            <person name="Otto T.D."/>
            <person name="Darby A."/>
            <person name="Ramaprasad A."/>
            <person name="Xia D."/>
            <person name="Echaide I.E."/>
            <person name="Farber M."/>
            <person name="Gahlot S."/>
            <person name="Gamble J."/>
            <person name="Gupta D."/>
            <person name="Gupta Y."/>
            <person name="Jackson L."/>
            <person name="Malandrin L."/>
            <person name="Malas T.B."/>
            <person name="Moussa E."/>
            <person name="Nair M."/>
            <person name="Reid A.J."/>
            <person name="Sanders M."/>
            <person name="Sharma J."/>
            <person name="Tracey A."/>
            <person name="Quail M.A."/>
            <person name="Weir W."/>
            <person name="Wastling J.M."/>
            <person name="Hall N."/>
            <person name="Willadsen P."/>
            <person name="Lingelbach K."/>
            <person name="Shiels B."/>
            <person name="Tait A."/>
            <person name="Berriman M."/>
            <person name="Allred D.R."/>
            <person name="Pain A."/>
        </authorList>
    </citation>
    <scope>NUCLEOTIDE SEQUENCE [LARGE SCALE GENOMIC DNA]</scope>
    <source>
        <strain evidence="2">Bond</strain>
    </source>
</reference>
<dbReference type="KEGG" id="bbig:BBBOND_0101280"/>
<dbReference type="AlphaFoldDB" id="A0A061D4E5"/>
<protein>
    <submittedName>
        <fullName evidence="1">Uncharacterized protein</fullName>
    </submittedName>
</protein>
<organism evidence="1 2">
    <name type="scientific">Babesia bigemina</name>
    <dbReference type="NCBI Taxonomy" id="5866"/>
    <lineage>
        <taxon>Eukaryota</taxon>
        <taxon>Sar</taxon>
        <taxon>Alveolata</taxon>
        <taxon>Apicomplexa</taxon>
        <taxon>Aconoidasida</taxon>
        <taxon>Piroplasmida</taxon>
        <taxon>Babesiidae</taxon>
        <taxon>Babesia</taxon>
    </lineage>
</organism>